<dbReference type="Proteomes" id="UP000619244">
    <property type="component" value="Unassembled WGS sequence"/>
</dbReference>
<comment type="caution">
    <text evidence="4">The sequence shown here is derived from an EMBL/GenBank/DDBJ whole genome shotgun (WGS) entry which is preliminary data.</text>
</comment>
<evidence type="ECO:0000313" key="5">
    <source>
        <dbReference type="Proteomes" id="UP000619244"/>
    </source>
</evidence>
<evidence type="ECO:0000256" key="1">
    <source>
        <dbReference type="PROSITE-ProRule" id="PRU10141"/>
    </source>
</evidence>
<feature type="domain" description="Protein kinase" evidence="3">
    <location>
        <begin position="24"/>
        <end position="111"/>
    </location>
</feature>
<organism evidence="4 5">
    <name type="scientific">Streptomyces minutiscleroticus</name>
    <dbReference type="NCBI Taxonomy" id="68238"/>
    <lineage>
        <taxon>Bacteria</taxon>
        <taxon>Bacillati</taxon>
        <taxon>Actinomycetota</taxon>
        <taxon>Actinomycetes</taxon>
        <taxon>Kitasatosporales</taxon>
        <taxon>Streptomycetaceae</taxon>
        <taxon>Streptomyces</taxon>
    </lineage>
</organism>
<dbReference type="Gene3D" id="3.30.200.20">
    <property type="entry name" value="Phosphorylase Kinase, domain 1"/>
    <property type="match status" value="1"/>
</dbReference>
<gene>
    <name evidence="4" type="ORF">GCM10010358_13110</name>
</gene>
<dbReference type="AlphaFoldDB" id="A0A918NDW0"/>
<feature type="region of interest" description="Disordered" evidence="2">
    <location>
        <begin position="1"/>
        <end position="21"/>
    </location>
</feature>
<evidence type="ECO:0000313" key="4">
    <source>
        <dbReference type="EMBL" id="GGX59982.1"/>
    </source>
</evidence>
<reference evidence="4" key="2">
    <citation type="submission" date="2020-09" db="EMBL/GenBank/DDBJ databases">
        <authorList>
            <person name="Sun Q."/>
            <person name="Ohkuma M."/>
        </authorList>
    </citation>
    <scope>NUCLEOTIDE SEQUENCE</scope>
    <source>
        <strain evidence="4">JCM 4790</strain>
    </source>
</reference>
<evidence type="ECO:0000259" key="3">
    <source>
        <dbReference type="PROSITE" id="PS50011"/>
    </source>
</evidence>
<dbReference type="InterPro" id="IPR000719">
    <property type="entry name" value="Prot_kinase_dom"/>
</dbReference>
<dbReference type="RefSeq" id="WP_373308724.1">
    <property type="nucleotide sequence ID" value="NZ_BMVU01000003.1"/>
</dbReference>
<keyword evidence="1" id="KW-0547">Nucleotide-binding</keyword>
<accession>A0A918NDW0</accession>
<dbReference type="InterPro" id="IPR017441">
    <property type="entry name" value="Protein_kinase_ATP_BS"/>
</dbReference>
<dbReference type="GO" id="GO:0004672">
    <property type="term" value="F:protein kinase activity"/>
    <property type="evidence" value="ECO:0007669"/>
    <property type="project" value="InterPro"/>
</dbReference>
<dbReference type="InterPro" id="IPR011009">
    <property type="entry name" value="Kinase-like_dom_sf"/>
</dbReference>
<dbReference type="GO" id="GO:0005524">
    <property type="term" value="F:ATP binding"/>
    <property type="evidence" value="ECO:0007669"/>
    <property type="project" value="UniProtKB-UniRule"/>
</dbReference>
<evidence type="ECO:0000256" key="2">
    <source>
        <dbReference type="SAM" id="MobiDB-lite"/>
    </source>
</evidence>
<dbReference type="PROSITE" id="PS50011">
    <property type="entry name" value="PROTEIN_KINASE_DOM"/>
    <property type="match status" value="1"/>
</dbReference>
<proteinExistence type="predicted"/>
<keyword evidence="1" id="KW-0067">ATP-binding</keyword>
<dbReference type="EMBL" id="BMVU01000003">
    <property type="protein sequence ID" value="GGX59982.1"/>
    <property type="molecule type" value="Genomic_DNA"/>
</dbReference>
<name>A0A918NDW0_9ACTN</name>
<keyword evidence="5" id="KW-1185">Reference proteome</keyword>
<dbReference type="PROSITE" id="PS00107">
    <property type="entry name" value="PROTEIN_KINASE_ATP"/>
    <property type="match status" value="1"/>
</dbReference>
<reference evidence="4" key="1">
    <citation type="journal article" date="2014" name="Int. J. Syst. Evol. Microbiol.">
        <title>Complete genome sequence of Corynebacterium casei LMG S-19264T (=DSM 44701T), isolated from a smear-ripened cheese.</title>
        <authorList>
            <consortium name="US DOE Joint Genome Institute (JGI-PGF)"/>
            <person name="Walter F."/>
            <person name="Albersmeier A."/>
            <person name="Kalinowski J."/>
            <person name="Ruckert C."/>
        </authorList>
    </citation>
    <scope>NUCLEOTIDE SEQUENCE</scope>
    <source>
        <strain evidence="4">JCM 4790</strain>
    </source>
</reference>
<feature type="binding site" evidence="1">
    <location>
        <position position="52"/>
    </location>
    <ligand>
        <name>ATP</name>
        <dbReference type="ChEBI" id="CHEBI:30616"/>
    </ligand>
</feature>
<sequence length="111" mass="11393">MSTVDSTGRVRPARPGAPSRVGPYRIIGRLGSGGMGTVHAGPAADGLRVAVKVIHPAQAEDPEFRARFRREVRLSARVQGPCLVPLLAADPGAAVPWLATAYAAGPTSAGT</sequence>
<dbReference type="SUPFAM" id="SSF56112">
    <property type="entry name" value="Protein kinase-like (PK-like)"/>
    <property type="match status" value="1"/>
</dbReference>
<protein>
    <recommendedName>
        <fullName evidence="3">Protein kinase domain-containing protein</fullName>
    </recommendedName>
</protein>